<gene>
    <name evidence="3" type="ORF">jhhlp_003866</name>
</gene>
<dbReference type="OrthoDB" id="10256743at2759"/>
<evidence type="ECO:0000256" key="1">
    <source>
        <dbReference type="SAM" id="MobiDB-lite"/>
    </source>
</evidence>
<evidence type="ECO:0000313" key="4">
    <source>
        <dbReference type="Proteomes" id="UP000233524"/>
    </source>
</evidence>
<feature type="domain" description="R3H-associated N-terminal" evidence="2">
    <location>
        <begin position="93"/>
        <end position="204"/>
    </location>
</feature>
<dbReference type="Pfam" id="PF13902">
    <property type="entry name" value="R3H-assoc"/>
    <property type="match status" value="1"/>
</dbReference>
<feature type="region of interest" description="Disordered" evidence="1">
    <location>
        <begin position="172"/>
        <end position="192"/>
    </location>
</feature>
<keyword evidence="4" id="KW-1185">Reference proteome</keyword>
<feature type="compositionally biased region" description="Basic and acidic residues" evidence="1">
    <location>
        <begin position="98"/>
        <end position="123"/>
    </location>
</feature>
<evidence type="ECO:0000259" key="2">
    <source>
        <dbReference type="Pfam" id="PF13902"/>
    </source>
</evidence>
<dbReference type="InterPro" id="IPR025952">
    <property type="entry name" value="R3H-assoc_dom"/>
</dbReference>
<sequence>MAPGYYSAVPPPDSLNPNAPATPAPHPSHSQFPTATTPIDIEAWTISALASLSVSPVARGTGTLLTIALDEPAKKPKGIRHEGADDVLPPRRPPSARDSLKRREELRKGKEGSRQRRRWENDHLVGVPNAQPPLPIDYLPRATHPVNDVPYHIAQYWDRGVRQRIEEKTLALQSARKRQQRKNGSATGLCPGEVSRDLRESAKRLPVVKTWVRALEDPVRRYVIEQRGEKSDSSEDDDEEEILFAGRNSATLEKDSGWKRARKEMANGKVEVGMVYESQTEDDAAALKRWLTHSISDYYGLESKSVTVGNPSRRVVYVGLKPPCKRSGARRIPDLPRPLWEVC</sequence>
<organism evidence="3 4">
    <name type="scientific">Lomentospora prolificans</name>
    <dbReference type="NCBI Taxonomy" id="41688"/>
    <lineage>
        <taxon>Eukaryota</taxon>
        <taxon>Fungi</taxon>
        <taxon>Dikarya</taxon>
        <taxon>Ascomycota</taxon>
        <taxon>Pezizomycotina</taxon>
        <taxon>Sordariomycetes</taxon>
        <taxon>Hypocreomycetidae</taxon>
        <taxon>Microascales</taxon>
        <taxon>Microascaceae</taxon>
        <taxon>Lomentospora</taxon>
    </lineage>
</organism>
<dbReference type="EMBL" id="NLAX01000010">
    <property type="protein sequence ID" value="PKS09252.1"/>
    <property type="molecule type" value="Genomic_DNA"/>
</dbReference>
<comment type="caution">
    <text evidence="3">The sequence shown here is derived from an EMBL/GenBank/DDBJ whole genome shotgun (WGS) entry which is preliminary data.</text>
</comment>
<feature type="compositionally biased region" description="Pro residues" evidence="1">
    <location>
        <begin position="9"/>
        <end position="26"/>
    </location>
</feature>
<evidence type="ECO:0000313" key="3">
    <source>
        <dbReference type="EMBL" id="PKS09252.1"/>
    </source>
</evidence>
<reference evidence="3 4" key="1">
    <citation type="journal article" date="2017" name="G3 (Bethesda)">
        <title>First Draft Genome Sequence of the Pathogenic Fungus Lomentospora prolificans (Formerly Scedosporium prolificans).</title>
        <authorList>
            <person name="Luo R."/>
            <person name="Zimin A."/>
            <person name="Workman R."/>
            <person name="Fan Y."/>
            <person name="Pertea G."/>
            <person name="Grossman N."/>
            <person name="Wear M.P."/>
            <person name="Jia B."/>
            <person name="Miller H."/>
            <person name="Casadevall A."/>
            <person name="Timp W."/>
            <person name="Zhang S.X."/>
            <person name="Salzberg S.L."/>
        </authorList>
    </citation>
    <scope>NUCLEOTIDE SEQUENCE [LARGE SCALE GENOMIC DNA]</scope>
    <source>
        <strain evidence="3 4">JHH-5317</strain>
    </source>
</reference>
<proteinExistence type="predicted"/>
<feature type="region of interest" description="Disordered" evidence="1">
    <location>
        <begin position="1"/>
        <end position="34"/>
    </location>
</feature>
<dbReference type="InParanoid" id="A0A2N3NA52"/>
<dbReference type="VEuPathDB" id="FungiDB:jhhlp_003866"/>
<protein>
    <recommendedName>
        <fullName evidence="2">R3H-associated N-terminal domain-containing protein</fullName>
    </recommendedName>
</protein>
<accession>A0A2N3NA52</accession>
<feature type="region of interest" description="Disordered" evidence="1">
    <location>
        <begin position="75"/>
        <end position="131"/>
    </location>
</feature>
<feature type="compositionally biased region" description="Basic and acidic residues" evidence="1">
    <location>
        <begin position="75"/>
        <end position="84"/>
    </location>
</feature>
<name>A0A2N3NA52_9PEZI</name>
<dbReference type="Proteomes" id="UP000233524">
    <property type="component" value="Unassembled WGS sequence"/>
</dbReference>
<dbReference type="AlphaFoldDB" id="A0A2N3NA52"/>